<dbReference type="Pfam" id="PF12796">
    <property type="entry name" value="Ank_2"/>
    <property type="match status" value="1"/>
</dbReference>
<dbReference type="SUPFAM" id="SSF48403">
    <property type="entry name" value="Ankyrin repeat"/>
    <property type="match status" value="1"/>
</dbReference>
<proteinExistence type="predicted"/>
<keyword evidence="2" id="KW-1185">Reference proteome</keyword>
<reference evidence="1" key="1">
    <citation type="submission" date="2016-10" db="EMBL/GenBank/DDBJ databases">
        <authorList>
            <person name="Benchimol M."/>
            <person name="Almeida L.G."/>
            <person name="Vasconcelos A.T."/>
            <person name="Perreira-Neves A."/>
            <person name="Rosa I.A."/>
            <person name="Tasca T."/>
            <person name="Bogo M.R."/>
            <person name="de Souza W."/>
        </authorList>
    </citation>
    <scope>NUCLEOTIDE SEQUENCE [LARGE SCALE GENOMIC DNA]</scope>
    <source>
        <strain evidence="1">K</strain>
    </source>
</reference>
<dbReference type="InterPro" id="IPR036770">
    <property type="entry name" value="Ankyrin_rpt-contain_sf"/>
</dbReference>
<dbReference type="VEuPathDB" id="TrichDB:TRFO_41529"/>
<dbReference type="RefSeq" id="XP_068369988.1">
    <property type="nucleotide sequence ID" value="XM_068513828.1"/>
</dbReference>
<dbReference type="InterPro" id="IPR002110">
    <property type="entry name" value="Ankyrin_rpt"/>
</dbReference>
<dbReference type="AlphaFoldDB" id="A0A1J4L4F1"/>
<organism evidence="1 2">
    <name type="scientific">Tritrichomonas foetus</name>
    <dbReference type="NCBI Taxonomy" id="1144522"/>
    <lineage>
        <taxon>Eukaryota</taxon>
        <taxon>Metamonada</taxon>
        <taxon>Parabasalia</taxon>
        <taxon>Tritrichomonadida</taxon>
        <taxon>Tritrichomonadidae</taxon>
        <taxon>Tritrichomonas</taxon>
    </lineage>
</organism>
<dbReference type="GeneID" id="94848532"/>
<evidence type="ECO:0000313" key="2">
    <source>
        <dbReference type="Proteomes" id="UP000179807"/>
    </source>
</evidence>
<gene>
    <name evidence="1" type="ORF">TRFO_41529</name>
</gene>
<name>A0A1J4L4F1_9EUKA</name>
<dbReference type="PANTHER" id="PTHR24159">
    <property type="match status" value="1"/>
</dbReference>
<dbReference type="PANTHER" id="PTHR24159:SF5">
    <property type="entry name" value="ANK_REP_REGION DOMAIN-CONTAINING PROTEIN"/>
    <property type="match status" value="1"/>
</dbReference>
<sequence length="485" mass="57264">MNEYQPISEIKLPAKLIGDVEMANNLDNLSSENLKEVSDYFILNFDSFLSSNERLRFLSSIINKSFSIRASHRDCYVELFKRVQMSIHEFDRLKVNYIKQSLWEDKGRLLRFLVDANVIRLEEIPFHNFMPRRTSKYFFDIFDLDTVPDNFDMLEIEIKYYKDPKYNEIIHFGYYKDTIEYAIITDNVDRFLEIVGHDEKLLSLEKIPELLNLAAFYGSLTIFKHLLVKYEIDFSLDTFKEAIKGGNLELISIVYEKMQDELNESKISELFPICIKYHRNQIFDWIVSQNNNLSKKIIEPYFIVNKKRKALDHSEIQEVMHSIEEYSIMNRNIPSTIFSIKYKNEYDDSHEFLTHIKKTMIIAAENGDINFLKFLTRKFQPNLGALMGAVHNNNIEIVKYLHSLGLDICGVYLYYRQAFVEAVSNPFCSKELVEYLLENNVSTTFNEDRETPYIRKGDRKMRTLLDIARDYGNTDVIEVLSRKKT</sequence>
<protein>
    <recommendedName>
        <fullName evidence="3">DUF3447 domain-containing protein</fullName>
    </recommendedName>
</protein>
<dbReference type="Proteomes" id="UP000179807">
    <property type="component" value="Unassembled WGS sequence"/>
</dbReference>
<dbReference type="EMBL" id="MLAK01000066">
    <property type="protein sequence ID" value="OHT16852.1"/>
    <property type="molecule type" value="Genomic_DNA"/>
</dbReference>
<dbReference type="Gene3D" id="1.25.40.20">
    <property type="entry name" value="Ankyrin repeat-containing domain"/>
    <property type="match status" value="1"/>
</dbReference>
<evidence type="ECO:0000313" key="1">
    <source>
        <dbReference type="EMBL" id="OHT16852.1"/>
    </source>
</evidence>
<evidence type="ECO:0008006" key="3">
    <source>
        <dbReference type="Google" id="ProtNLM"/>
    </source>
</evidence>
<dbReference type="OrthoDB" id="2373987at2759"/>
<accession>A0A1J4L4F1</accession>
<comment type="caution">
    <text evidence="1">The sequence shown here is derived from an EMBL/GenBank/DDBJ whole genome shotgun (WGS) entry which is preliminary data.</text>
</comment>